<accession>A0ABP8YAR2</accession>
<dbReference type="PANTHER" id="PTHR34389:SF2">
    <property type="entry name" value="L-RHAMNOSE MUTAROTASE"/>
    <property type="match status" value="1"/>
</dbReference>
<keyword evidence="2" id="KW-1185">Reference proteome</keyword>
<protein>
    <submittedName>
        <fullName evidence="1">L-rhamnose mutarotase</fullName>
    </submittedName>
</protein>
<reference evidence="2" key="1">
    <citation type="journal article" date="2019" name="Int. J. Syst. Evol. Microbiol.">
        <title>The Global Catalogue of Microorganisms (GCM) 10K type strain sequencing project: providing services to taxonomists for standard genome sequencing and annotation.</title>
        <authorList>
            <consortium name="The Broad Institute Genomics Platform"/>
            <consortium name="The Broad Institute Genome Sequencing Center for Infectious Disease"/>
            <person name="Wu L."/>
            <person name="Ma J."/>
        </authorList>
    </citation>
    <scope>NUCLEOTIDE SEQUENCE [LARGE SCALE GENOMIC DNA]</scope>
    <source>
        <strain evidence="2">JCM 18532</strain>
    </source>
</reference>
<dbReference type="Pfam" id="PF05336">
    <property type="entry name" value="rhaM"/>
    <property type="match status" value="1"/>
</dbReference>
<gene>
    <name evidence="1" type="ORF">GCM10023350_03740</name>
</gene>
<sequence length="125" mass="14386">MPRACFQLQVRPDRIEEYKTRHAAVWPDMVRALHENGWHNYSLFLREDGLLIGYVETPASIEDAQAAMARTEVNARWQAEMAEFFTGIDGRTPDEGFLLLEEVFHLEDQLIPADDNAADTTTYEK</sequence>
<comment type="caution">
    <text evidence="1">The sequence shown here is derived from an EMBL/GenBank/DDBJ whole genome shotgun (WGS) entry which is preliminary data.</text>
</comment>
<evidence type="ECO:0000313" key="2">
    <source>
        <dbReference type="Proteomes" id="UP001499882"/>
    </source>
</evidence>
<dbReference type="InterPro" id="IPR008000">
    <property type="entry name" value="Rham/fucose_mutarotase"/>
</dbReference>
<dbReference type="EMBL" id="BAABKN010000004">
    <property type="protein sequence ID" value="GAA4724606.1"/>
    <property type="molecule type" value="Genomic_DNA"/>
</dbReference>
<proteinExistence type="predicted"/>
<organism evidence="1 2">
    <name type="scientific">Nocardioides endophyticus</name>
    <dbReference type="NCBI Taxonomy" id="1353775"/>
    <lineage>
        <taxon>Bacteria</taxon>
        <taxon>Bacillati</taxon>
        <taxon>Actinomycetota</taxon>
        <taxon>Actinomycetes</taxon>
        <taxon>Propionibacteriales</taxon>
        <taxon>Nocardioidaceae</taxon>
        <taxon>Nocardioides</taxon>
    </lineage>
</organism>
<dbReference type="PANTHER" id="PTHR34389">
    <property type="entry name" value="L-RHAMNOSE MUTAROTASE"/>
    <property type="match status" value="1"/>
</dbReference>
<dbReference type="Gene3D" id="3.30.70.100">
    <property type="match status" value="1"/>
</dbReference>
<name>A0ABP8YAR2_9ACTN</name>
<dbReference type="SUPFAM" id="SSF54909">
    <property type="entry name" value="Dimeric alpha+beta barrel"/>
    <property type="match status" value="1"/>
</dbReference>
<dbReference type="Proteomes" id="UP001499882">
    <property type="component" value="Unassembled WGS sequence"/>
</dbReference>
<evidence type="ECO:0000313" key="1">
    <source>
        <dbReference type="EMBL" id="GAA4724606.1"/>
    </source>
</evidence>
<dbReference type="RefSeq" id="WP_345524834.1">
    <property type="nucleotide sequence ID" value="NZ_BAABKN010000004.1"/>
</dbReference>
<dbReference type="InterPro" id="IPR011008">
    <property type="entry name" value="Dimeric_a/b-barrel"/>
</dbReference>